<evidence type="ECO:0000313" key="3">
    <source>
        <dbReference type="Proteomes" id="UP001610563"/>
    </source>
</evidence>
<feature type="region of interest" description="Disordered" evidence="1">
    <location>
        <begin position="112"/>
        <end position="154"/>
    </location>
</feature>
<proteinExistence type="predicted"/>
<evidence type="ECO:0000313" key="2">
    <source>
        <dbReference type="EMBL" id="KAL2783354.1"/>
    </source>
</evidence>
<keyword evidence="3" id="KW-1185">Reference proteome</keyword>
<protein>
    <submittedName>
        <fullName evidence="2">Uncharacterized protein</fullName>
    </submittedName>
</protein>
<sequence>MEKCLQICDHAFDSIDSIKVEQQETCHVPVSHDQTLGLKEYGKRDFSTFNNHSMGDAVLFMVSTDKRTIHGSNNALGWRSRYLVGHVNDDSVQQVSQDFAWMNVGHFEKRESSARSDTSLTADNKPSCHPGPEYIKRYGQGSVLSQGVPTSPTI</sequence>
<feature type="compositionally biased region" description="Polar residues" evidence="1">
    <location>
        <begin position="142"/>
        <end position="154"/>
    </location>
</feature>
<reference evidence="2 3" key="1">
    <citation type="submission" date="2024-07" db="EMBL/GenBank/DDBJ databases">
        <title>Section-level genome sequencing and comparative genomics of Aspergillus sections Usti and Cavernicolus.</title>
        <authorList>
            <consortium name="Lawrence Berkeley National Laboratory"/>
            <person name="Nybo J.L."/>
            <person name="Vesth T.C."/>
            <person name="Theobald S."/>
            <person name="Frisvad J.C."/>
            <person name="Larsen T.O."/>
            <person name="Kjaerboelling I."/>
            <person name="Rothschild-Mancinelli K."/>
            <person name="Lyhne E.K."/>
            <person name="Kogle M.E."/>
            <person name="Barry K."/>
            <person name="Clum A."/>
            <person name="Na H."/>
            <person name="Ledsgaard L."/>
            <person name="Lin J."/>
            <person name="Lipzen A."/>
            <person name="Kuo A."/>
            <person name="Riley R."/>
            <person name="Mondo S."/>
            <person name="Labutti K."/>
            <person name="Haridas S."/>
            <person name="Pangalinan J."/>
            <person name="Salamov A.A."/>
            <person name="Simmons B.A."/>
            <person name="Magnuson J.K."/>
            <person name="Chen J."/>
            <person name="Drula E."/>
            <person name="Henrissat B."/>
            <person name="Wiebenga A."/>
            <person name="Lubbers R.J."/>
            <person name="Gomes A.C."/>
            <person name="Makela M.R."/>
            <person name="Stajich J."/>
            <person name="Grigoriev I.V."/>
            <person name="Mortensen U.H."/>
            <person name="De Vries R.P."/>
            <person name="Baker S.E."/>
            <person name="Andersen M.R."/>
        </authorList>
    </citation>
    <scope>NUCLEOTIDE SEQUENCE [LARGE SCALE GENOMIC DNA]</scope>
    <source>
        <strain evidence="2 3">CBS 209.92</strain>
    </source>
</reference>
<evidence type="ECO:0000256" key="1">
    <source>
        <dbReference type="SAM" id="MobiDB-lite"/>
    </source>
</evidence>
<dbReference type="Proteomes" id="UP001610563">
    <property type="component" value="Unassembled WGS sequence"/>
</dbReference>
<gene>
    <name evidence="2" type="ORF">BJX66DRAFT_131373</name>
</gene>
<comment type="caution">
    <text evidence="2">The sequence shown here is derived from an EMBL/GenBank/DDBJ whole genome shotgun (WGS) entry which is preliminary data.</text>
</comment>
<accession>A0ABR4FJC9</accession>
<organism evidence="2 3">
    <name type="scientific">Aspergillus keveii</name>
    <dbReference type="NCBI Taxonomy" id="714993"/>
    <lineage>
        <taxon>Eukaryota</taxon>
        <taxon>Fungi</taxon>
        <taxon>Dikarya</taxon>
        <taxon>Ascomycota</taxon>
        <taxon>Pezizomycotina</taxon>
        <taxon>Eurotiomycetes</taxon>
        <taxon>Eurotiomycetidae</taxon>
        <taxon>Eurotiales</taxon>
        <taxon>Aspergillaceae</taxon>
        <taxon>Aspergillus</taxon>
        <taxon>Aspergillus subgen. Nidulantes</taxon>
    </lineage>
</organism>
<feature type="compositionally biased region" description="Polar residues" evidence="1">
    <location>
        <begin position="115"/>
        <end position="124"/>
    </location>
</feature>
<dbReference type="EMBL" id="JBFTWV010000243">
    <property type="protein sequence ID" value="KAL2783354.1"/>
    <property type="molecule type" value="Genomic_DNA"/>
</dbReference>
<name>A0ABR4FJC9_9EURO</name>